<dbReference type="OMA" id="EHTHITI"/>
<feature type="compositionally biased region" description="Basic and acidic residues" evidence="1">
    <location>
        <begin position="1"/>
        <end position="11"/>
    </location>
</feature>
<protein>
    <recommendedName>
        <fullName evidence="2">Enoyl reductase (ER) domain-containing protein</fullName>
    </recommendedName>
</protein>
<name>G4TKA2_SERID</name>
<comment type="caution">
    <text evidence="3">The sequence shown here is derived from an EMBL/GenBank/DDBJ whole genome shotgun (WGS) entry which is preliminary data.</text>
</comment>
<feature type="compositionally biased region" description="Polar residues" evidence="1">
    <location>
        <begin position="108"/>
        <end position="122"/>
    </location>
</feature>
<evidence type="ECO:0000256" key="1">
    <source>
        <dbReference type="SAM" id="MobiDB-lite"/>
    </source>
</evidence>
<dbReference type="SUPFAM" id="SSF50129">
    <property type="entry name" value="GroES-like"/>
    <property type="match status" value="1"/>
</dbReference>
<dbReference type="InterPro" id="IPR013154">
    <property type="entry name" value="ADH-like_N"/>
</dbReference>
<gene>
    <name evidence="3" type="ORF">PIIN_05689</name>
</gene>
<accession>G4TKA2</accession>
<organism evidence="3 4">
    <name type="scientific">Serendipita indica (strain DSM 11827)</name>
    <name type="common">Root endophyte fungus</name>
    <name type="synonym">Piriformospora indica</name>
    <dbReference type="NCBI Taxonomy" id="1109443"/>
    <lineage>
        <taxon>Eukaryota</taxon>
        <taxon>Fungi</taxon>
        <taxon>Dikarya</taxon>
        <taxon>Basidiomycota</taxon>
        <taxon>Agaricomycotina</taxon>
        <taxon>Agaricomycetes</taxon>
        <taxon>Sebacinales</taxon>
        <taxon>Serendipitaceae</taxon>
        <taxon>Serendipita</taxon>
    </lineage>
</organism>
<feature type="compositionally biased region" description="Low complexity" evidence="1">
    <location>
        <begin position="311"/>
        <end position="321"/>
    </location>
</feature>
<feature type="domain" description="Enoyl reductase (ER)" evidence="2">
    <location>
        <begin position="415"/>
        <end position="757"/>
    </location>
</feature>
<dbReference type="InterPro" id="IPR020843">
    <property type="entry name" value="ER"/>
</dbReference>
<feature type="compositionally biased region" description="Low complexity" evidence="1">
    <location>
        <begin position="219"/>
        <end position="244"/>
    </location>
</feature>
<feature type="compositionally biased region" description="Low complexity" evidence="1">
    <location>
        <begin position="130"/>
        <end position="149"/>
    </location>
</feature>
<dbReference type="InterPro" id="IPR036291">
    <property type="entry name" value="NAD(P)-bd_dom_sf"/>
</dbReference>
<dbReference type="HOGENOM" id="CLU_350964_0_0_1"/>
<feature type="region of interest" description="Disordered" evidence="1">
    <location>
        <begin position="210"/>
        <end position="333"/>
    </location>
</feature>
<dbReference type="SMART" id="SM00829">
    <property type="entry name" value="PKS_ER"/>
    <property type="match status" value="1"/>
</dbReference>
<dbReference type="eggNOG" id="KOG1198">
    <property type="taxonomic scope" value="Eukaryota"/>
</dbReference>
<dbReference type="Pfam" id="PF13602">
    <property type="entry name" value="ADH_zinc_N_2"/>
    <property type="match status" value="1"/>
</dbReference>
<feature type="compositionally biased region" description="Basic and acidic residues" evidence="1">
    <location>
        <begin position="20"/>
        <end position="36"/>
    </location>
</feature>
<sequence>MEAERRAERRSRYYSAASDPRLRREWDRILQEDQRTRSRRPASAGVAVSTKPSRPVFASVNEQDGLHVPKPPKGAAKDDNDSDEFYTPYASPQASPQTAALDLANHSPILQSLTVAATSDMNQEPRHSRLGSSSSSTVSQSYASSVVSSEDNYTNYSWSAGTGSEHTHITISSSRSSRHSKQLSDPTHNNMAPPADWAKDIRWLVAPEHSSAAPKRTISAPPSSSAASTRSRSSSRSSGSLGSRSKTEPIRPRGKRRMSEIQEEVEDDDGRLSLDEGAARAPQLSDFGVPPQRRKSQSSQSRGYGRKKSLSTHSETSSTSSIRTVDLPPLVPHAEPGTYTSLVFPRASYQPSKHPERLSSSVDMIHIGVGSTTMTTISVTKHAAEMLNRGRKFSLPSIISPRNSSETPSHLLEESTVPIVALTSHTPTPSKVQNHQVLVQVCCVALEGIDVVITREKSKTAEGYGFVPGRGFYGRIIEAGLGVSNVRKGDWVVGCLDLSKSGALSEFLIADKRRIHRAPPATPSLTAEHLAVLAVSGLFAQRATSTLPTPCKGQRVLILQAHDGAGALAAQELVAAGARVTAQIADVKQLDKLRGLTLDSVKVGEPLAVLQSFEPSEEGSFDAVLDTVGGKEIWEACKRVFGSTGQFTTFVGDSADAALSRNAHVKSNMRSLKLAWKRQENRSIGYEWVSPSAEVDHEGRDIQASLAATCNLATEGYVRPRISPHLIVPFERAPDLLNGYRRDGLAAELLSGAVGVVRLQ</sequence>
<evidence type="ECO:0000313" key="4">
    <source>
        <dbReference type="Proteomes" id="UP000007148"/>
    </source>
</evidence>
<dbReference type="Gene3D" id="3.90.180.10">
    <property type="entry name" value="Medium-chain alcohol dehydrogenases, catalytic domain"/>
    <property type="match status" value="1"/>
</dbReference>
<dbReference type="InterPro" id="IPR011032">
    <property type="entry name" value="GroES-like_sf"/>
</dbReference>
<dbReference type="OrthoDB" id="201656at2759"/>
<dbReference type="Pfam" id="PF08240">
    <property type="entry name" value="ADH_N"/>
    <property type="match status" value="1"/>
</dbReference>
<dbReference type="GO" id="GO:0016491">
    <property type="term" value="F:oxidoreductase activity"/>
    <property type="evidence" value="ECO:0007669"/>
    <property type="project" value="InterPro"/>
</dbReference>
<dbReference type="InterPro" id="IPR050700">
    <property type="entry name" value="YIM1/Zinc_Alcohol_DH_Fams"/>
</dbReference>
<dbReference type="Proteomes" id="UP000007148">
    <property type="component" value="Unassembled WGS sequence"/>
</dbReference>
<dbReference type="PANTHER" id="PTHR11695:SF294">
    <property type="entry name" value="RETICULON-4-INTERACTING PROTEIN 1, MITOCHONDRIAL"/>
    <property type="match status" value="1"/>
</dbReference>
<reference evidence="3 4" key="1">
    <citation type="journal article" date="2011" name="PLoS Pathog.">
        <title>Endophytic Life Strategies Decoded by Genome and Transcriptome Analyses of the Mutualistic Root Symbiont Piriformospora indica.</title>
        <authorList>
            <person name="Zuccaro A."/>
            <person name="Lahrmann U."/>
            <person name="Guldener U."/>
            <person name="Langen G."/>
            <person name="Pfiffi S."/>
            <person name="Biedenkopf D."/>
            <person name="Wong P."/>
            <person name="Samans B."/>
            <person name="Grimm C."/>
            <person name="Basiewicz M."/>
            <person name="Murat C."/>
            <person name="Martin F."/>
            <person name="Kogel K.H."/>
        </authorList>
    </citation>
    <scope>NUCLEOTIDE SEQUENCE [LARGE SCALE GENOMIC DNA]</scope>
    <source>
        <strain evidence="3 4">DSM 11827</strain>
    </source>
</reference>
<dbReference type="AlphaFoldDB" id="G4TKA2"/>
<evidence type="ECO:0000259" key="2">
    <source>
        <dbReference type="SMART" id="SM00829"/>
    </source>
</evidence>
<dbReference type="SUPFAM" id="SSF51735">
    <property type="entry name" value="NAD(P)-binding Rossmann-fold domains"/>
    <property type="match status" value="1"/>
</dbReference>
<dbReference type="GO" id="GO:0005739">
    <property type="term" value="C:mitochondrion"/>
    <property type="evidence" value="ECO:0007669"/>
    <property type="project" value="TreeGrafter"/>
</dbReference>
<dbReference type="InParanoid" id="G4TKA2"/>
<dbReference type="EMBL" id="CAFZ01000133">
    <property type="protein sequence ID" value="CCA71754.1"/>
    <property type="molecule type" value="Genomic_DNA"/>
</dbReference>
<keyword evidence="4" id="KW-1185">Reference proteome</keyword>
<proteinExistence type="predicted"/>
<dbReference type="STRING" id="1109443.G4TKA2"/>
<evidence type="ECO:0000313" key="3">
    <source>
        <dbReference type="EMBL" id="CCA71754.1"/>
    </source>
</evidence>
<feature type="region of interest" description="Disordered" evidence="1">
    <location>
        <begin position="1"/>
        <end position="195"/>
    </location>
</feature>
<dbReference type="PANTHER" id="PTHR11695">
    <property type="entry name" value="ALCOHOL DEHYDROGENASE RELATED"/>
    <property type="match status" value="1"/>
</dbReference>
<dbReference type="Gene3D" id="3.40.50.720">
    <property type="entry name" value="NAD(P)-binding Rossmann-like Domain"/>
    <property type="match status" value="1"/>
</dbReference>
<feature type="compositionally biased region" description="Polar residues" evidence="1">
    <location>
        <begin position="150"/>
        <end position="164"/>
    </location>
</feature>